<dbReference type="InterPro" id="IPR006102">
    <property type="entry name" value="Ig-like_GH2"/>
</dbReference>
<feature type="domain" description="Mannosidase Ig/CBM-like" evidence="8">
    <location>
        <begin position="688"/>
        <end position="769"/>
    </location>
</feature>
<keyword evidence="6" id="KW-0732">Signal</keyword>
<dbReference type="EMBL" id="ML976706">
    <property type="protein sequence ID" value="KAF1969793.1"/>
    <property type="molecule type" value="Genomic_DNA"/>
</dbReference>
<dbReference type="PANTHER" id="PTHR43536">
    <property type="entry name" value="MANNOSYLGLYCOPROTEIN ENDO-BETA-MANNOSIDASE"/>
    <property type="match status" value="1"/>
</dbReference>
<evidence type="ECO:0000259" key="9">
    <source>
        <dbReference type="Pfam" id="PF18368"/>
    </source>
</evidence>
<keyword evidence="4" id="KW-0326">Glycosidase</keyword>
<feature type="domain" description="Glycoside hydrolase family 2 immunoglobulin-like beta-sandwich" evidence="7">
    <location>
        <begin position="231"/>
        <end position="338"/>
    </location>
</feature>
<evidence type="ECO:0000313" key="11">
    <source>
        <dbReference type="EMBL" id="KAF1969793.1"/>
    </source>
</evidence>
<dbReference type="Proteomes" id="UP000800036">
    <property type="component" value="Unassembled WGS sequence"/>
</dbReference>
<dbReference type="InterPro" id="IPR017853">
    <property type="entry name" value="GH"/>
</dbReference>
<keyword evidence="5" id="KW-0624">Polysaccharide degradation</keyword>
<organism evidence="11 12">
    <name type="scientific">Bimuria novae-zelandiae CBS 107.79</name>
    <dbReference type="NCBI Taxonomy" id="1447943"/>
    <lineage>
        <taxon>Eukaryota</taxon>
        <taxon>Fungi</taxon>
        <taxon>Dikarya</taxon>
        <taxon>Ascomycota</taxon>
        <taxon>Pezizomycotina</taxon>
        <taxon>Dothideomycetes</taxon>
        <taxon>Pleosporomycetidae</taxon>
        <taxon>Pleosporales</taxon>
        <taxon>Massarineae</taxon>
        <taxon>Didymosphaeriaceae</taxon>
        <taxon>Bimuria</taxon>
    </lineage>
</organism>
<dbReference type="InterPro" id="IPR008979">
    <property type="entry name" value="Galactose-bd-like_sf"/>
</dbReference>
<gene>
    <name evidence="11" type="ORF">BU23DRAFT_557408</name>
</gene>
<feature type="chain" id="PRO_5025661896" evidence="6">
    <location>
        <begin position="25"/>
        <end position="923"/>
    </location>
</feature>
<evidence type="ECO:0000256" key="3">
    <source>
        <dbReference type="ARBA" id="ARBA00023277"/>
    </source>
</evidence>
<dbReference type="SUPFAM" id="SSF49303">
    <property type="entry name" value="beta-Galactosidase/glucuronidase domain"/>
    <property type="match status" value="3"/>
</dbReference>
<dbReference type="InterPro" id="IPR041351">
    <property type="entry name" value="Ig_GlcNase"/>
</dbReference>
<feature type="domain" description="Beta-mannosidase-like galactose-binding" evidence="10">
    <location>
        <begin position="91"/>
        <end position="186"/>
    </location>
</feature>
<keyword evidence="2 11" id="KW-0378">Hydrolase</keyword>
<evidence type="ECO:0000259" key="10">
    <source>
        <dbReference type="Pfam" id="PF22666"/>
    </source>
</evidence>
<dbReference type="PANTHER" id="PTHR43536:SF1">
    <property type="entry name" value="MANNOSYLGLYCOPROTEIN ENDO-BETA-MANNOSIDASE"/>
    <property type="match status" value="1"/>
</dbReference>
<evidence type="ECO:0000256" key="1">
    <source>
        <dbReference type="ARBA" id="ARBA00007401"/>
    </source>
</evidence>
<reference evidence="11" key="1">
    <citation type="journal article" date="2020" name="Stud. Mycol.">
        <title>101 Dothideomycetes genomes: a test case for predicting lifestyles and emergence of pathogens.</title>
        <authorList>
            <person name="Haridas S."/>
            <person name="Albert R."/>
            <person name="Binder M."/>
            <person name="Bloem J."/>
            <person name="Labutti K."/>
            <person name="Salamov A."/>
            <person name="Andreopoulos B."/>
            <person name="Baker S."/>
            <person name="Barry K."/>
            <person name="Bills G."/>
            <person name="Bluhm B."/>
            <person name="Cannon C."/>
            <person name="Castanera R."/>
            <person name="Culley D."/>
            <person name="Daum C."/>
            <person name="Ezra D."/>
            <person name="Gonzalez J."/>
            <person name="Henrissat B."/>
            <person name="Kuo A."/>
            <person name="Liang C."/>
            <person name="Lipzen A."/>
            <person name="Lutzoni F."/>
            <person name="Magnuson J."/>
            <person name="Mondo S."/>
            <person name="Nolan M."/>
            <person name="Ohm R."/>
            <person name="Pangilinan J."/>
            <person name="Park H.-J."/>
            <person name="Ramirez L."/>
            <person name="Alfaro M."/>
            <person name="Sun H."/>
            <person name="Tritt A."/>
            <person name="Yoshinaga Y."/>
            <person name="Zwiers L.-H."/>
            <person name="Turgeon B."/>
            <person name="Goodwin S."/>
            <person name="Spatafora J."/>
            <person name="Crous P."/>
            <person name="Grigoriev I."/>
        </authorList>
    </citation>
    <scope>NUCLEOTIDE SEQUENCE</scope>
    <source>
        <strain evidence="11">CBS 107.79</strain>
    </source>
</reference>
<dbReference type="InterPro" id="IPR043534">
    <property type="entry name" value="EBDG/EBM"/>
</dbReference>
<evidence type="ECO:0000313" key="12">
    <source>
        <dbReference type="Proteomes" id="UP000800036"/>
    </source>
</evidence>
<comment type="similarity">
    <text evidence="1">Belongs to the glycosyl hydrolase 2 family.</text>
</comment>
<dbReference type="AlphaFoldDB" id="A0A6A5UXB8"/>
<dbReference type="Gene3D" id="3.20.20.80">
    <property type="entry name" value="Glycosidases"/>
    <property type="match status" value="1"/>
</dbReference>
<dbReference type="GO" id="GO:0004553">
    <property type="term" value="F:hydrolase activity, hydrolyzing O-glycosyl compounds"/>
    <property type="evidence" value="ECO:0007669"/>
    <property type="project" value="InterPro"/>
</dbReference>
<evidence type="ECO:0000259" key="8">
    <source>
        <dbReference type="Pfam" id="PF17786"/>
    </source>
</evidence>
<evidence type="ECO:0000256" key="4">
    <source>
        <dbReference type="ARBA" id="ARBA00023295"/>
    </source>
</evidence>
<dbReference type="OrthoDB" id="408532at2759"/>
<dbReference type="InterPro" id="IPR013783">
    <property type="entry name" value="Ig-like_fold"/>
</dbReference>
<dbReference type="Pfam" id="PF22666">
    <property type="entry name" value="Glyco_hydro_2_N2"/>
    <property type="match status" value="1"/>
</dbReference>
<dbReference type="Pfam" id="PF00703">
    <property type="entry name" value="Glyco_hydro_2"/>
    <property type="match status" value="1"/>
</dbReference>
<keyword evidence="12" id="KW-1185">Reference proteome</keyword>
<dbReference type="Pfam" id="PF17786">
    <property type="entry name" value="Mannosidase_ig"/>
    <property type="match status" value="1"/>
</dbReference>
<dbReference type="Gene3D" id="2.60.120.260">
    <property type="entry name" value="Galactose-binding domain-like"/>
    <property type="match status" value="1"/>
</dbReference>
<dbReference type="InterPro" id="IPR036156">
    <property type="entry name" value="Beta-gal/glucu_dom_sf"/>
</dbReference>
<evidence type="ECO:0000256" key="2">
    <source>
        <dbReference type="ARBA" id="ARBA00022801"/>
    </source>
</evidence>
<evidence type="ECO:0000256" key="5">
    <source>
        <dbReference type="ARBA" id="ARBA00023326"/>
    </source>
</evidence>
<dbReference type="SUPFAM" id="SSF49785">
    <property type="entry name" value="Galactose-binding domain-like"/>
    <property type="match status" value="1"/>
</dbReference>
<sequence length="923" mass="103867">MQPLFLASLVSLWLLSLPSFVANAQLVSGPGHSAVIPWWKIGNSLHVGNVGNDSAALSDPDLDVSEWYSIGSKATLMAAYLENGARSFETELFRDENMKAYHEHLRPAFQEPWYYRSKFTLNINNRFGAYYYQLKTHGISSRADIYLNGALIADKNVQAGAYTGLTYNITSKARNGTNILLVRVYPTDYNRDFALGFVDWNPPPADNGTGIWRDVELKQTGSLSFAGPPRVNTKPYFDGDAAIVDVKVEVVNLGVQSVRGEVVCFVYDHKGKEQWAVKEGVSLAGHGTRKVVLGFLLRKPAYWYPKQWGLQPLYSTSCNVTTDLHLSDTTPKVRFGIRTVTSSLNPFNDTTFFINGEPFQVLGAGYTSDIFLRFDEEKVRAQFQYVLDMGLNTVRLEGKQEHDRLYELADDMGIMIMAGWECCDKWEGWSYNNEGSGEKWKDPDYAIANASMRHEAELMQHHPSILAFLIGSDFWPDDRATRMYVDALKSLDWDVPIIASASQRGFPALLGNGGMKMDGPYDWVPPNYWYTDQLGAAFGFGSELGTGAGTPELSSLKRFISSPYLDVLWKNLTVGLYHMSTNVSSFHTRTIYNNALSARFGPPRSLEDYLLKAQMMDYEATRAQFEAYAAKWSAERPATGLIYWMLNSAWPSLHWALFDYYLHPAGAYFGVKTGSRSQHVAYDYLSRSVYLINRSLAALGPCTVDMELLDLNGTVIGNAHTTTTQLSPNNSTRLFEINGIEKLKDVALLKLVLKNQAKVLSRNVYLLTPKLDTLDFKNSTWYHTPVTSYANFTALDTLPQVDLTAKAMVTNIQGLETTAKIRLQNKSVSPAVFIRLNLVFFNELVRLFSGEYEETTVEVAPVHWSDNYVTLWPGESLELETRFTYHGHYTFIRVHIDGWNVPKQRISIDMRGGKGSWIGGQMD</sequence>
<evidence type="ECO:0000259" key="7">
    <source>
        <dbReference type="Pfam" id="PF00703"/>
    </source>
</evidence>
<name>A0A6A5UXB8_9PLEO</name>
<keyword evidence="3" id="KW-0119">Carbohydrate metabolism</keyword>
<accession>A0A6A5UXB8</accession>
<dbReference type="InterPro" id="IPR041447">
    <property type="entry name" value="Mannosidase_ig"/>
</dbReference>
<proteinExistence type="inferred from homology"/>
<feature type="signal peptide" evidence="6">
    <location>
        <begin position="1"/>
        <end position="24"/>
    </location>
</feature>
<dbReference type="Gene3D" id="2.60.40.10">
    <property type="entry name" value="Immunoglobulins"/>
    <property type="match status" value="3"/>
</dbReference>
<feature type="domain" description="Exo-beta-D-glucosaminidase Ig-fold" evidence="9">
    <location>
        <begin position="781"/>
        <end position="901"/>
    </location>
</feature>
<dbReference type="InterPro" id="IPR054593">
    <property type="entry name" value="Beta-mannosidase-like_N2"/>
</dbReference>
<evidence type="ECO:0000256" key="6">
    <source>
        <dbReference type="SAM" id="SignalP"/>
    </source>
</evidence>
<protein>
    <submittedName>
        <fullName evidence="11">Putative glycosyl hydrolase</fullName>
    </submittedName>
</protein>
<dbReference type="GO" id="GO:0000272">
    <property type="term" value="P:polysaccharide catabolic process"/>
    <property type="evidence" value="ECO:0007669"/>
    <property type="project" value="UniProtKB-KW"/>
</dbReference>
<dbReference type="Pfam" id="PF18368">
    <property type="entry name" value="Ig_GlcNase"/>
    <property type="match status" value="1"/>
</dbReference>
<dbReference type="SUPFAM" id="SSF51445">
    <property type="entry name" value="(Trans)glycosidases"/>
    <property type="match status" value="1"/>
</dbReference>